<comment type="caution">
    <text evidence="2">The sequence shown here is derived from an EMBL/GenBank/DDBJ whole genome shotgun (WGS) entry which is preliminary data.</text>
</comment>
<organism evidence="2 3">
    <name type="scientific">Bizionia arctica</name>
    <dbReference type="NCBI Taxonomy" id="1495645"/>
    <lineage>
        <taxon>Bacteria</taxon>
        <taxon>Pseudomonadati</taxon>
        <taxon>Bacteroidota</taxon>
        <taxon>Flavobacteriia</taxon>
        <taxon>Flavobacteriales</taxon>
        <taxon>Flavobacteriaceae</taxon>
        <taxon>Bizionia</taxon>
    </lineage>
</organism>
<proteinExistence type="predicted"/>
<evidence type="ECO:0000313" key="2">
    <source>
        <dbReference type="EMBL" id="GGG33544.1"/>
    </source>
</evidence>
<keyword evidence="1" id="KW-0732">Signal</keyword>
<name>A0A917GA92_9FLAO</name>
<accession>A0A917GA92</accession>
<dbReference type="PANTHER" id="PTHR37833:SF1">
    <property type="entry name" value="SIGNAL PEPTIDE PROTEIN"/>
    <property type="match status" value="1"/>
</dbReference>
<evidence type="ECO:0000256" key="1">
    <source>
        <dbReference type="SAM" id="SignalP"/>
    </source>
</evidence>
<gene>
    <name evidence="2" type="ORF">GCM10010976_01580</name>
</gene>
<sequence>MKKLFLLSFAMLAMVTVSVAQNAIETSAPGTVVTEDGAMIEFESETIDYGTIENKSDGNREFKFTNTGNTPLVITNAKGSCGCTVPTVPKGAIAPGESAVIGVKYATDRTGAFSKSITLTSNAVNAPTKVIKIKGTVNPPVEAN</sequence>
<evidence type="ECO:0008006" key="4">
    <source>
        <dbReference type="Google" id="ProtNLM"/>
    </source>
</evidence>
<dbReference type="Proteomes" id="UP000625976">
    <property type="component" value="Unassembled WGS sequence"/>
</dbReference>
<feature type="signal peptide" evidence="1">
    <location>
        <begin position="1"/>
        <end position="22"/>
    </location>
</feature>
<feature type="chain" id="PRO_5037057919" description="DUF1573 domain-containing protein" evidence="1">
    <location>
        <begin position="23"/>
        <end position="144"/>
    </location>
</feature>
<dbReference type="PANTHER" id="PTHR37833">
    <property type="entry name" value="LIPOPROTEIN-RELATED"/>
    <property type="match status" value="1"/>
</dbReference>
<keyword evidence="3" id="KW-1185">Reference proteome</keyword>
<dbReference type="EMBL" id="BMFQ01000001">
    <property type="protein sequence ID" value="GGG33544.1"/>
    <property type="molecule type" value="Genomic_DNA"/>
</dbReference>
<dbReference type="InterPro" id="IPR011467">
    <property type="entry name" value="DUF1573"/>
</dbReference>
<evidence type="ECO:0000313" key="3">
    <source>
        <dbReference type="Proteomes" id="UP000625976"/>
    </source>
</evidence>
<dbReference type="InterPro" id="IPR013783">
    <property type="entry name" value="Ig-like_fold"/>
</dbReference>
<dbReference type="Gene3D" id="2.60.40.10">
    <property type="entry name" value="Immunoglobulins"/>
    <property type="match status" value="1"/>
</dbReference>
<dbReference type="Pfam" id="PF07610">
    <property type="entry name" value="DUF1573"/>
    <property type="match status" value="1"/>
</dbReference>
<protein>
    <recommendedName>
        <fullName evidence="4">DUF1573 domain-containing protein</fullName>
    </recommendedName>
</protein>
<reference evidence="2" key="1">
    <citation type="journal article" date="2014" name="Int. J. Syst. Evol. Microbiol.">
        <title>Complete genome sequence of Corynebacterium casei LMG S-19264T (=DSM 44701T), isolated from a smear-ripened cheese.</title>
        <authorList>
            <consortium name="US DOE Joint Genome Institute (JGI-PGF)"/>
            <person name="Walter F."/>
            <person name="Albersmeier A."/>
            <person name="Kalinowski J."/>
            <person name="Ruckert C."/>
        </authorList>
    </citation>
    <scope>NUCLEOTIDE SEQUENCE</scope>
    <source>
        <strain evidence="2">CGMCC 1.12751</strain>
    </source>
</reference>
<dbReference type="AlphaFoldDB" id="A0A917GA92"/>
<dbReference type="RefSeq" id="WP_188460908.1">
    <property type="nucleotide sequence ID" value="NZ_BMFQ01000001.1"/>
</dbReference>
<reference evidence="2" key="2">
    <citation type="submission" date="2020-09" db="EMBL/GenBank/DDBJ databases">
        <authorList>
            <person name="Sun Q."/>
            <person name="Zhou Y."/>
        </authorList>
    </citation>
    <scope>NUCLEOTIDE SEQUENCE</scope>
    <source>
        <strain evidence="2">CGMCC 1.12751</strain>
    </source>
</reference>